<proteinExistence type="predicted"/>
<name>A0A0E2BCS4_9LEPT</name>
<evidence type="ECO:0000256" key="2">
    <source>
        <dbReference type="SAM" id="MobiDB-lite"/>
    </source>
</evidence>
<evidence type="ECO:0000256" key="1">
    <source>
        <dbReference type="SAM" id="Coils"/>
    </source>
</evidence>
<keyword evidence="1" id="KW-0175">Coiled coil</keyword>
<evidence type="ECO:0000313" key="3">
    <source>
        <dbReference type="EMBL" id="EKO33079.1"/>
    </source>
</evidence>
<organism evidence="3 4">
    <name type="scientific">Leptospira santarosai str. MOR084</name>
    <dbReference type="NCBI Taxonomy" id="1049984"/>
    <lineage>
        <taxon>Bacteria</taxon>
        <taxon>Pseudomonadati</taxon>
        <taxon>Spirochaetota</taxon>
        <taxon>Spirochaetia</taxon>
        <taxon>Leptospirales</taxon>
        <taxon>Leptospiraceae</taxon>
        <taxon>Leptospira</taxon>
    </lineage>
</organism>
<dbReference type="EMBL" id="AHON02000059">
    <property type="protein sequence ID" value="EKO33079.1"/>
    <property type="molecule type" value="Genomic_DNA"/>
</dbReference>
<dbReference type="InterPro" id="IPR027417">
    <property type="entry name" value="P-loop_NTPase"/>
</dbReference>
<sequence length="1118" mass="130101">MTDLFSPGEIAANTGYRLEFLEILNWGTFHGRIWKLRPEGENFLLTGANGSGKSTLVDAILTLLVPAAKRNYNLASGLESKKRDRSERSYVEGHYGRSSSGSEGILKIRGKQEECYSVLSAVFEANGRFPRIRIAQIFWFESGELKKIYLFSDKELDFEKDLVLGKRTVKELKADLKNSGARLYDQFKAYNVDFRKAVGLESEKAIDLFNQIVAIKSLGVLNEFVREHMLESKDKRSRIEELNRNFSDLSETYEAIVNAKEQLKLLEPIEKKAAEYREWNRKAADLQALIVYVPYYFAEKNYELRQIREQDYLFELSRLKDRSDELSTEIESLNQEERKLFNALENNDTQRRISDLVRKREGILSDLKTRGIERKKYSSYLSKIGLEEASSEETFYTNLRIAGGMLTETDSIWEEIRDRLGKLTLQKMELQKNFDSVRSELEYLKKKRDNLPRTQSEIRAKIASGIGLSEKRFPFICELIRVKESEKEWTGALERLLRNFGLRMLVAEEDYEAVSAYVNSSYLGGKLVFSRMVPLSGPILQPKDKEEVFYKLELKSELSNVKKEWLEAQILREFGHICGDLNRLRKEEKALTKEGLIKSGRIRHEKDDRKNISDARDYILGWNNTEKIAALESEFALLGQNIYRLNAAIDLIREEENKNKNKRDDLLLFLRFEQFSQIDDESLKGPLQDTERQIRELELRSEEYGKLKEQYELAKARLTDVQGRQRETAKEFNVLEDRLFTLRKDMEDLQQRVRKVDRETSISLEPILNERLRETILTLESIAETERNFSDRLVVERDQYLEKRDSIGEELNKGMDRYVKRFREEADREELSVSVSNAEGFAKLTERIRQDRLPEFQEKFRTMMSDKVAKQILDFKAELDDDVSEIKERIDELNDSLKDLDYSKGKSYIQIRYFDTKDREIVGDSGFKEMLRGSIPDLGDSSHNEEKFAKIRELLKKLKGEGGSDRWSRLVTDPRNWLDFQAAEFLRDNNQILQVYDSSAGKSGGQTVKLAYTILASAIAYQFKIRERNSFRFVVIDEMFNNLDGENSRYALNLFRQLGLQLLVVTPMDKITIVEPYVRSVHFVKNNSEGNDSRVYPISKENVSSGKDENSERKVGNL</sequence>
<feature type="coiled-coil region" evidence="1">
    <location>
        <begin position="225"/>
        <end position="289"/>
    </location>
</feature>
<dbReference type="AlphaFoldDB" id="A0A0E2BCS4"/>
<comment type="caution">
    <text evidence="3">The sequence shown here is derived from an EMBL/GenBank/DDBJ whole genome shotgun (WGS) entry which is preliminary data.</text>
</comment>
<reference evidence="3" key="1">
    <citation type="submission" date="2012-10" db="EMBL/GenBank/DDBJ databases">
        <authorList>
            <person name="Harkins D.M."/>
            <person name="Durkin A.S."/>
            <person name="Brinkac L.M."/>
            <person name="Haft D.H."/>
            <person name="Selengut J.D."/>
            <person name="Sanka R."/>
            <person name="DePew J."/>
            <person name="Purushe J."/>
            <person name="Matthias M.A."/>
            <person name="Vinetz J.M."/>
            <person name="Sutton G.G."/>
            <person name="Nierman W.C."/>
            <person name="Fouts D.E."/>
        </authorList>
    </citation>
    <scope>NUCLEOTIDE SEQUENCE [LARGE SCALE GENOMIC DNA]</scope>
    <source>
        <strain evidence="3">MOR084</strain>
    </source>
</reference>
<protein>
    <recommendedName>
        <fullName evidence="5">Exonuclease SbcCD, C subunit</fullName>
    </recommendedName>
</protein>
<feature type="region of interest" description="Disordered" evidence="2">
    <location>
        <begin position="1094"/>
        <end position="1118"/>
    </location>
</feature>
<dbReference type="RefSeq" id="WP_004485003.1">
    <property type="nucleotide sequence ID" value="NZ_AHON02000059.1"/>
</dbReference>
<gene>
    <name evidence="3" type="ORF">LEP1GSC179_3842</name>
</gene>
<dbReference type="Pfam" id="PF13555">
    <property type="entry name" value="AAA_29"/>
    <property type="match status" value="1"/>
</dbReference>
<dbReference type="SUPFAM" id="SSF52540">
    <property type="entry name" value="P-loop containing nucleoside triphosphate hydrolases"/>
    <property type="match status" value="1"/>
</dbReference>
<feature type="coiled-coil region" evidence="1">
    <location>
        <begin position="876"/>
        <end position="903"/>
    </location>
</feature>
<evidence type="ECO:0008006" key="5">
    <source>
        <dbReference type="Google" id="ProtNLM"/>
    </source>
</evidence>
<dbReference type="Gene3D" id="3.40.50.300">
    <property type="entry name" value="P-loop containing nucleotide triphosphate hydrolases"/>
    <property type="match status" value="1"/>
</dbReference>
<dbReference type="CDD" id="cd00267">
    <property type="entry name" value="ABC_ATPase"/>
    <property type="match status" value="1"/>
</dbReference>
<accession>A0A0E2BCS4</accession>
<feature type="coiled-coil region" evidence="1">
    <location>
        <begin position="316"/>
        <end position="343"/>
    </location>
</feature>
<feature type="coiled-coil region" evidence="1">
    <location>
        <begin position="645"/>
        <end position="759"/>
    </location>
</feature>
<dbReference type="Proteomes" id="UP000006329">
    <property type="component" value="Unassembled WGS sequence"/>
</dbReference>
<keyword evidence="4" id="KW-1185">Reference proteome</keyword>
<evidence type="ECO:0000313" key="4">
    <source>
        <dbReference type="Proteomes" id="UP000006329"/>
    </source>
</evidence>
<feature type="compositionally biased region" description="Basic and acidic residues" evidence="2">
    <location>
        <begin position="1106"/>
        <end position="1118"/>
    </location>
</feature>
<dbReference type="Pfam" id="PF13558">
    <property type="entry name" value="SbcC_Walker_B"/>
    <property type="match status" value="1"/>
</dbReference>
<dbReference type="Gene3D" id="3.40.1140.10">
    <property type="match status" value="1"/>
</dbReference>